<reference evidence="3" key="1">
    <citation type="submission" date="2020-07" db="EMBL/GenBank/DDBJ databases">
        <title>A new Micromonospora strain with potent antibiotic activity isolated from the microbiome of a mid-Atlantic deep-sea sponge.</title>
        <authorList>
            <person name="Back C.R."/>
            <person name="Stennett H.L."/>
            <person name="Williams S.E."/>
            <person name="Wang L."/>
            <person name="Ojeda Gomez J."/>
            <person name="Abdulle O.M."/>
            <person name="Duffy T."/>
            <person name="Hendry K.R."/>
            <person name="Powell D."/>
            <person name="Stach J.E."/>
            <person name="Essex-Lopresti A.E."/>
            <person name="Willis C.L."/>
            <person name="Curnow P."/>
            <person name="Race P.R."/>
        </authorList>
    </citation>
    <scope>NUCLEOTIDE SEQUENCE [LARGE SCALE GENOMIC DNA]</scope>
    <source>
        <strain evidence="3">28ISP2-46</strain>
    </source>
</reference>
<evidence type="ECO:0000313" key="3">
    <source>
        <dbReference type="Proteomes" id="UP000510844"/>
    </source>
</evidence>
<keyword evidence="1" id="KW-0472">Membrane</keyword>
<name>A0A7L6B5J2_9ACTN</name>
<dbReference type="RefSeq" id="WP_181569694.1">
    <property type="nucleotide sequence ID" value="NZ_CP059322.2"/>
</dbReference>
<dbReference type="KEGG" id="mfeu:H1D33_28945"/>
<keyword evidence="1" id="KW-0812">Transmembrane</keyword>
<sequence>MAGAGGIRHGRIWLLLVGFRGWWQLRLALARHRWTWYAAVAGLLLGVLGLVSTPLGSLPALLSGLAGVLLSVLLLAPEWWALRRGRVRLVQRRDVPTPAVDEQEHLVRLPTDHREVAWCRPDVDEALPRAGATYGWSDERHGLPRRLAAHAGPILAARVRRRRTFNGALVRQDVDLTPSVLRQGEIGLSRTDYYTLLCSNYLFGWRVLDRATGATHLDGSSLPYGEDGRLLPLSQSRLANVIGVSTLALTTDRRLVLGWQQPEAEAAVGGLAAPAGSGSVDLTDVHDRPPGARFTDFLSSAMRRELMEESHLAPHQLGDTLVSGYFRWLNRGGKPEYVGLTELTVSSDDLVGVDVRLVETPYVQALTYDCPLDLDLLRRDPDSLDCLPADVAAAASMPLYMGLRALGRLLRRDDDLFRRLSRPATAG</sequence>
<feature type="transmembrane region" description="Helical" evidence="1">
    <location>
        <begin position="36"/>
        <end position="55"/>
    </location>
</feature>
<organism evidence="2 3">
    <name type="scientific">Micromonospora robiginosa</name>
    <dbReference type="NCBI Taxonomy" id="2749844"/>
    <lineage>
        <taxon>Bacteria</taxon>
        <taxon>Bacillati</taxon>
        <taxon>Actinomycetota</taxon>
        <taxon>Actinomycetes</taxon>
        <taxon>Micromonosporales</taxon>
        <taxon>Micromonosporaceae</taxon>
        <taxon>Micromonospora</taxon>
    </lineage>
</organism>
<evidence type="ECO:0000256" key="1">
    <source>
        <dbReference type="SAM" id="Phobius"/>
    </source>
</evidence>
<dbReference type="AlphaFoldDB" id="A0A7L6B5J2"/>
<proteinExistence type="predicted"/>
<protein>
    <recommendedName>
        <fullName evidence="4">Nudix hydrolase domain-containing protein</fullName>
    </recommendedName>
</protein>
<accession>A0A7L6B5J2</accession>
<evidence type="ECO:0000313" key="2">
    <source>
        <dbReference type="EMBL" id="QLQ37202.1"/>
    </source>
</evidence>
<dbReference type="EMBL" id="CP059322">
    <property type="protein sequence ID" value="QLQ37202.1"/>
    <property type="molecule type" value="Genomic_DNA"/>
</dbReference>
<reference evidence="2 3" key="2">
    <citation type="journal article" date="2021" name="Mar. Drugs">
        <title>A New Micromonospora Strain with Antibiotic Activity Isolated from the Microbiome of a Mid-Atlantic Deep-Sea Sponge.</title>
        <authorList>
            <person name="Back C.R."/>
            <person name="Stennett H.L."/>
            <person name="Williams S.E."/>
            <person name="Wang L."/>
            <person name="Ojeda Gomez J."/>
            <person name="Abdulle O.M."/>
            <person name="Duffy T."/>
            <person name="Neal C."/>
            <person name="Mantell J."/>
            <person name="Jepson M.A."/>
            <person name="Hendry K.R."/>
            <person name="Powell D."/>
            <person name="Stach J.E.M."/>
            <person name="Essex-Lopresti A.E."/>
            <person name="Willis C.L."/>
            <person name="Curnow P."/>
            <person name="Race P.R."/>
        </authorList>
    </citation>
    <scope>NUCLEOTIDE SEQUENCE [LARGE SCALE GENOMIC DNA]</scope>
    <source>
        <strain evidence="2 3">28ISP2-46</strain>
    </source>
</reference>
<keyword evidence="1" id="KW-1133">Transmembrane helix</keyword>
<evidence type="ECO:0008006" key="4">
    <source>
        <dbReference type="Google" id="ProtNLM"/>
    </source>
</evidence>
<gene>
    <name evidence="2" type="ORF">H1D33_28945</name>
</gene>
<feature type="transmembrane region" description="Helical" evidence="1">
    <location>
        <begin position="61"/>
        <end position="82"/>
    </location>
</feature>
<dbReference type="Proteomes" id="UP000510844">
    <property type="component" value="Chromosome"/>
</dbReference>
<keyword evidence="3" id="KW-1185">Reference proteome</keyword>